<protein>
    <submittedName>
        <fullName evidence="1">Uncharacterized protein</fullName>
    </submittedName>
</protein>
<dbReference type="EMBL" id="LAZR01060479">
    <property type="protein sequence ID" value="KKK65591.1"/>
    <property type="molecule type" value="Genomic_DNA"/>
</dbReference>
<reference evidence="1" key="1">
    <citation type="journal article" date="2015" name="Nature">
        <title>Complex archaea that bridge the gap between prokaryotes and eukaryotes.</title>
        <authorList>
            <person name="Spang A."/>
            <person name="Saw J.H."/>
            <person name="Jorgensen S.L."/>
            <person name="Zaremba-Niedzwiedzka K."/>
            <person name="Martijn J."/>
            <person name="Lind A.E."/>
            <person name="van Eijk R."/>
            <person name="Schleper C."/>
            <person name="Guy L."/>
            <person name="Ettema T.J."/>
        </authorList>
    </citation>
    <scope>NUCLEOTIDE SEQUENCE</scope>
</reference>
<sequence>MKPKEALAILLSAFRQEKIEEDTIGLYVKKLSDIQPALLEATIHRIVDRSKFFPAIAEIRETAAGIAGILPLSPEEAMAIV</sequence>
<dbReference type="AlphaFoldDB" id="A0A0F9A081"/>
<organism evidence="1">
    <name type="scientific">marine sediment metagenome</name>
    <dbReference type="NCBI Taxonomy" id="412755"/>
    <lineage>
        <taxon>unclassified sequences</taxon>
        <taxon>metagenomes</taxon>
        <taxon>ecological metagenomes</taxon>
    </lineage>
</organism>
<proteinExistence type="predicted"/>
<feature type="non-terminal residue" evidence="1">
    <location>
        <position position="81"/>
    </location>
</feature>
<gene>
    <name evidence="1" type="ORF">LCGC14_2972610</name>
</gene>
<name>A0A0F9A081_9ZZZZ</name>
<evidence type="ECO:0000313" key="1">
    <source>
        <dbReference type="EMBL" id="KKK65591.1"/>
    </source>
</evidence>
<accession>A0A0F9A081</accession>
<comment type="caution">
    <text evidence="1">The sequence shown here is derived from an EMBL/GenBank/DDBJ whole genome shotgun (WGS) entry which is preliminary data.</text>
</comment>